<reference evidence="1" key="1">
    <citation type="submission" date="2014-09" db="EMBL/GenBank/DDBJ databases">
        <authorList>
            <person name="Magalhaes I.L.F."/>
            <person name="Oliveira U."/>
            <person name="Santos F.R."/>
            <person name="Vidigal T.H.D.A."/>
            <person name="Brescovit A.D."/>
            <person name="Santos A.J."/>
        </authorList>
    </citation>
    <scope>NUCLEOTIDE SEQUENCE</scope>
    <source>
        <tissue evidence="1">Shoot tissue taken approximately 20 cm above the soil surface</tissue>
    </source>
</reference>
<reference evidence="1" key="2">
    <citation type="journal article" date="2015" name="Data Brief">
        <title>Shoot transcriptome of the giant reed, Arundo donax.</title>
        <authorList>
            <person name="Barrero R.A."/>
            <person name="Guerrero F.D."/>
            <person name="Moolhuijzen P."/>
            <person name="Goolsby J.A."/>
            <person name="Tidwell J."/>
            <person name="Bellgard S.E."/>
            <person name="Bellgard M.I."/>
        </authorList>
    </citation>
    <scope>NUCLEOTIDE SEQUENCE</scope>
    <source>
        <tissue evidence="1">Shoot tissue taken approximately 20 cm above the soil surface</tissue>
    </source>
</reference>
<evidence type="ECO:0000313" key="1">
    <source>
        <dbReference type="EMBL" id="JAD18172.1"/>
    </source>
</evidence>
<accession>A0A0A8Y340</accession>
<name>A0A0A8Y340_ARUDO</name>
<proteinExistence type="predicted"/>
<dbReference type="EMBL" id="GBRH01279723">
    <property type="protein sequence ID" value="JAD18172.1"/>
    <property type="molecule type" value="Transcribed_RNA"/>
</dbReference>
<sequence length="112" mass="12210">MNPQGVQPSTLVVGVGDIQLAVEGDSKPTMAALNSYPSPVPARTPRPLRRIWFMYRCPPPPLLNLRARMEPPRLQIPPLRRELPLVAPMSPGRGWSGGICLDGLGRRPARGA</sequence>
<organism evidence="1">
    <name type="scientific">Arundo donax</name>
    <name type="common">Giant reed</name>
    <name type="synonym">Donax arundinaceus</name>
    <dbReference type="NCBI Taxonomy" id="35708"/>
    <lineage>
        <taxon>Eukaryota</taxon>
        <taxon>Viridiplantae</taxon>
        <taxon>Streptophyta</taxon>
        <taxon>Embryophyta</taxon>
        <taxon>Tracheophyta</taxon>
        <taxon>Spermatophyta</taxon>
        <taxon>Magnoliopsida</taxon>
        <taxon>Liliopsida</taxon>
        <taxon>Poales</taxon>
        <taxon>Poaceae</taxon>
        <taxon>PACMAD clade</taxon>
        <taxon>Arundinoideae</taxon>
        <taxon>Arundineae</taxon>
        <taxon>Arundo</taxon>
    </lineage>
</organism>
<dbReference type="AlphaFoldDB" id="A0A0A8Y340"/>
<protein>
    <submittedName>
        <fullName evidence="1">Uncharacterized protein</fullName>
    </submittedName>
</protein>